<proteinExistence type="predicted"/>
<dbReference type="AlphaFoldDB" id="A0A2P2NAN5"/>
<evidence type="ECO:0000313" key="1">
    <source>
        <dbReference type="EMBL" id="MBX39536.1"/>
    </source>
</evidence>
<organism evidence="1">
    <name type="scientific">Rhizophora mucronata</name>
    <name type="common">Asiatic mangrove</name>
    <dbReference type="NCBI Taxonomy" id="61149"/>
    <lineage>
        <taxon>Eukaryota</taxon>
        <taxon>Viridiplantae</taxon>
        <taxon>Streptophyta</taxon>
        <taxon>Embryophyta</taxon>
        <taxon>Tracheophyta</taxon>
        <taxon>Spermatophyta</taxon>
        <taxon>Magnoliopsida</taxon>
        <taxon>eudicotyledons</taxon>
        <taxon>Gunneridae</taxon>
        <taxon>Pentapetalae</taxon>
        <taxon>rosids</taxon>
        <taxon>fabids</taxon>
        <taxon>Malpighiales</taxon>
        <taxon>Rhizophoraceae</taxon>
        <taxon>Rhizophora</taxon>
    </lineage>
</organism>
<protein>
    <submittedName>
        <fullName evidence="1">Uncharacterized protein</fullName>
    </submittedName>
</protein>
<accession>A0A2P2NAN5</accession>
<name>A0A2P2NAN5_RHIMU</name>
<sequence length="32" mass="3930">MFFIFFLLFPFPLLLFTFKNLVKASLYRNHGF</sequence>
<dbReference type="EMBL" id="GGEC01059052">
    <property type="protein sequence ID" value="MBX39536.1"/>
    <property type="molecule type" value="Transcribed_RNA"/>
</dbReference>
<reference evidence="1" key="1">
    <citation type="submission" date="2018-02" db="EMBL/GenBank/DDBJ databases">
        <title>Rhizophora mucronata_Transcriptome.</title>
        <authorList>
            <person name="Meera S.P."/>
            <person name="Sreeshan A."/>
            <person name="Augustine A."/>
        </authorList>
    </citation>
    <scope>NUCLEOTIDE SEQUENCE</scope>
    <source>
        <tissue evidence="1">Leaf</tissue>
    </source>
</reference>